<gene>
    <name evidence="10" type="primary">nupG</name>
    <name evidence="10" type="ORF">BF38_4143</name>
    <name evidence="12" type="ORF">BM74_14135</name>
    <name evidence="13" type="ORF">EQ803_02220</name>
    <name evidence="11" type="ORF">FOC89_28470</name>
</gene>
<evidence type="ECO:0000313" key="16">
    <source>
        <dbReference type="Proteomes" id="UP000297630"/>
    </source>
</evidence>
<keyword evidence="6 7" id="KW-0472">Membrane</keyword>
<feature type="transmembrane region" description="Helical" evidence="7">
    <location>
        <begin position="282"/>
        <end position="305"/>
    </location>
</feature>
<feature type="transmembrane region" description="Helical" evidence="7">
    <location>
        <begin position="29"/>
        <end position="47"/>
    </location>
</feature>
<dbReference type="Proteomes" id="UP000297630">
    <property type="component" value="Unassembled WGS sequence"/>
</dbReference>
<dbReference type="OMA" id="ERKYDTV"/>
<evidence type="ECO:0000313" key="11">
    <source>
        <dbReference type="EMBL" id="QKH27718.1"/>
    </source>
</evidence>
<feature type="transmembrane region" description="Helical" evidence="7">
    <location>
        <begin position="248"/>
        <end position="270"/>
    </location>
</feature>
<dbReference type="Proteomes" id="UP000501107">
    <property type="component" value="Chromosome"/>
</dbReference>
<evidence type="ECO:0000256" key="3">
    <source>
        <dbReference type="ARBA" id="ARBA00022475"/>
    </source>
</evidence>
<sequence>MYFILNMLGIFVVILIVYLCSPNKKHIKWRPIVILIILELFITWFMLGTKLGSIIINKIASFFSWLLACANEGIRFAFPSAMENQTIDFFFSALLPIIFVITFFDILSYFGILTWIIDKVGAIISKISRLPKLESFFSIQMMFLGNTEALAVVRDQLSVLKENRLLTFGIMSMSSVSGSILGAYLSMVPATYIFSAIPLNCINALILANVLNPVEVSKEEDVVYTPSKHEKKDFFSTISNSMLVGMNMVIVILAMVIGYVALTACLNGILGFFVTGLTIQKIFSIIFSPFAFLLGLSGSDAMYVAELMGIKITTNEFVAMMDLKSNLKSLQPHTVAVATTFLASFANFSTVGMIYGTYNSLFGGEKSSVIGKNVWKLLVSGMAVSLLSAMLVGLFVW</sequence>
<evidence type="ECO:0000256" key="2">
    <source>
        <dbReference type="ARBA" id="ARBA00009033"/>
    </source>
</evidence>
<dbReference type="InterPro" id="IPR002668">
    <property type="entry name" value="CNT_N_dom"/>
</dbReference>
<evidence type="ECO:0000313" key="14">
    <source>
        <dbReference type="Proteomes" id="UP000031876"/>
    </source>
</evidence>
<dbReference type="GO" id="GO:0005337">
    <property type="term" value="F:nucleoside transmembrane transporter activity"/>
    <property type="evidence" value="ECO:0007669"/>
    <property type="project" value="InterPro"/>
</dbReference>
<evidence type="ECO:0000259" key="8">
    <source>
        <dbReference type="Pfam" id="PF01773"/>
    </source>
</evidence>
<dbReference type="EMBL" id="CP053980">
    <property type="protein sequence ID" value="QKH27718.1"/>
    <property type="molecule type" value="Genomic_DNA"/>
</dbReference>
<dbReference type="KEGG" id="btw:BF38_4143"/>
<protein>
    <submittedName>
        <fullName evidence="13">NupC/NupG family nucleoside CNT transporter</fullName>
    </submittedName>
    <submittedName>
        <fullName evidence="10">Purine nucleoside transport protein nupG</fullName>
    </submittedName>
</protein>
<keyword evidence="5 7" id="KW-1133">Transmembrane helix</keyword>
<reference evidence="13 16" key="3">
    <citation type="submission" date="2019-01" db="EMBL/GenBank/DDBJ databases">
        <title>Draft genome sequence of Bacillus sp. DPC6431.</title>
        <authorList>
            <person name="Arbulu S."/>
            <person name="Murphy K."/>
            <person name="O'Sullivan O."/>
            <person name="Rea M.C."/>
            <person name="Hill C."/>
            <person name="Ross R.P."/>
        </authorList>
    </citation>
    <scope>NUCLEOTIDE SEQUENCE [LARGE SCALE GENOMIC DNA]</scope>
    <source>
        <strain evidence="13 16">DPC6431</strain>
    </source>
</reference>
<comment type="subcellular location">
    <subcellularLocation>
        <location evidence="1">Cell membrane</location>
        <topology evidence="1">Multi-pass membrane protein</topology>
    </subcellularLocation>
</comment>
<evidence type="ECO:0000313" key="15">
    <source>
        <dbReference type="Proteomes" id="UP000286687"/>
    </source>
</evidence>
<evidence type="ECO:0000259" key="9">
    <source>
        <dbReference type="Pfam" id="PF07662"/>
    </source>
</evidence>
<dbReference type="InterPro" id="IPR008276">
    <property type="entry name" value="C_nuclsd_transpt"/>
</dbReference>
<organism evidence="13 16">
    <name type="scientific">Bacillus thuringiensis</name>
    <dbReference type="NCBI Taxonomy" id="1428"/>
    <lineage>
        <taxon>Bacteria</taxon>
        <taxon>Bacillati</taxon>
        <taxon>Bacillota</taxon>
        <taxon>Bacilli</taxon>
        <taxon>Bacillales</taxon>
        <taxon>Bacillaceae</taxon>
        <taxon>Bacillus</taxon>
        <taxon>Bacillus cereus group</taxon>
    </lineage>
</organism>
<dbReference type="Proteomes" id="UP000031876">
    <property type="component" value="Chromosome"/>
</dbReference>
<accession>A0A0B5P1E6</accession>
<dbReference type="InterPro" id="IPR011657">
    <property type="entry name" value="CNT_C_dom"/>
</dbReference>
<feature type="transmembrane region" description="Helical" evidence="7">
    <location>
        <begin position="6"/>
        <end position="22"/>
    </location>
</feature>
<reference evidence="12 15" key="2">
    <citation type="submission" date="2018-01" db="EMBL/GenBank/DDBJ databases">
        <title>Complete genome sequence of G25-42.</title>
        <authorList>
            <person name="Zheng Z."/>
            <person name="Sun M."/>
        </authorList>
    </citation>
    <scope>NUCLEOTIDE SEQUENCE [LARGE SCALE GENOMIC DNA]</scope>
    <source>
        <strain evidence="12 15">G25-42</strain>
    </source>
</reference>
<evidence type="ECO:0000256" key="4">
    <source>
        <dbReference type="ARBA" id="ARBA00022692"/>
    </source>
</evidence>
<feature type="domain" description="Concentrative nucleoside transporter N-terminal" evidence="8">
    <location>
        <begin position="8"/>
        <end position="80"/>
    </location>
</feature>
<evidence type="ECO:0000313" key="12">
    <source>
        <dbReference type="EMBL" id="RVU63611.1"/>
    </source>
</evidence>
<keyword evidence="4 7" id="KW-0812">Transmembrane</keyword>
<evidence type="ECO:0000313" key="17">
    <source>
        <dbReference type="Proteomes" id="UP000501107"/>
    </source>
</evidence>
<dbReference type="RefSeq" id="WP_000273611.1">
    <property type="nucleotide sequence ID" value="NZ_CP009335.1"/>
</dbReference>
<feature type="transmembrane region" description="Helical" evidence="7">
    <location>
        <begin position="375"/>
        <end position="396"/>
    </location>
</feature>
<dbReference type="Pfam" id="PF07662">
    <property type="entry name" value="Nucleos_tra2_C"/>
    <property type="match status" value="1"/>
</dbReference>
<proteinExistence type="inferred from homology"/>
<dbReference type="EMBL" id="LDER01000187">
    <property type="protein sequence ID" value="RVU63611.1"/>
    <property type="molecule type" value="Genomic_DNA"/>
</dbReference>
<evidence type="ECO:0000256" key="6">
    <source>
        <dbReference type="ARBA" id="ARBA00023136"/>
    </source>
</evidence>
<feature type="domain" description="Concentrative nucleoside transporter C-terminal" evidence="9">
    <location>
        <begin position="192"/>
        <end position="393"/>
    </location>
</feature>
<dbReference type="EMBL" id="SCLP01000001">
    <property type="protein sequence ID" value="TFF48579.1"/>
    <property type="molecule type" value="Genomic_DNA"/>
</dbReference>
<dbReference type="PANTHER" id="PTHR10590:SF19">
    <property type="entry name" value="PURINE NUCLEOSIDE TRANSPORT PROTEIN NUPG"/>
    <property type="match status" value="1"/>
</dbReference>
<dbReference type="Pfam" id="PF01773">
    <property type="entry name" value="Nucleos_tra2_N"/>
    <property type="match status" value="1"/>
</dbReference>
<reference evidence="11 17" key="4">
    <citation type="submission" date="2020-05" db="EMBL/GenBank/DDBJ databases">
        <title>FDA dAtabase for Regulatory Grade micrObial Sequences (FDA-ARGOS): Supporting development and validation of Infectious Disease Dx tests.</title>
        <authorList>
            <person name="Nelson B."/>
            <person name="Plummer A."/>
            <person name="Tallon L."/>
            <person name="Sadzewicz L."/>
            <person name="Zhao X."/>
            <person name="Vavikolanu K."/>
            <person name="Mehta A."/>
            <person name="Aluvathingal J."/>
            <person name="Nadendla S."/>
            <person name="Myers T."/>
            <person name="Yan Y."/>
            <person name="Sichtig H."/>
        </authorList>
    </citation>
    <scope>NUCLEOTIDE SEQUENCE [LARGE SCALE GENOMIC DNA]</scope>
    <source>
        <strain evidence="11 17">FDAARGOS_795</strain>
    </source>
</reference>
<evidence type="ECO:0000256" key="5">
    <source>
        <dbReference type="ARBA" id="ARBA00022989"/>
    </source>
</evidence>
<keyword evidence="3" id="KW-1003">Cell membrane</keyword>
<evidence type="ECO:0000313" key="10">
    <source>
        <dbReference type="EMBL" id="AJG78298.1"/>
    </source>
</evidence>
<reference evidence="10 14" key="1">
    <citation type="journal article" date="2015" name="Genome Announc.">
        <title>Complete genome sequences for 35 biothreat assay-relevant bacillus species.</title>
        <authorList>
            <person name="Johnson S.L."/>
            <person name="Daligault H.E."/>
            <person name="Davenport K.W."/>
            <person name="Jaissle J."/>
            <person name="Frey K.G."/>
            <person name="Ladner J.T."/>
            <person name="Broomall S.M."/>
            <person name="Bishop-Lilly K.A."/>
            <person name="Bruce D.C."/>
            <person name="Gibbons H.S."/>
            <person name="Coyne S.R."/>
            <person name="Lo C.C."/>
            <person name="Meincke L."/>
            <person name="Munk A.C."/>
            <person name="Koroleva G.I."/>
            <person name="Rosenzweig C.N."/>
            <person name="Palacios G.F."/>
            <person name="Redden C.L."/>
            <person name="Minogue T.D."/>
            <person name="Chain P.S."/>
        </authorList>
    </citation>
    <scope>NUCLEOTIDE SEQUENCE [LARGE SCALE GENOMIC DNA]</scope>
    <source>
        <strain evidence="10 14">HD1011</strain>
    </source>
</reference>
<feature type="transmembrane region" description="Helical" evidence="7">
    <location>
        <begin position="334"/>
        <end position="355"/>
    </location>
</feature>
<evidence type="ECO:0000256" key="1">
    <source>
        <dbReference type="ARBA" id="ARBA00004651"/>
    </source>
</evidence>
<dbReference type="PANTHER" id="PTHR10590">
    <property type="entry name" value="SODIUM/NUCLEOSIDE COTRANSPORTER"/>
    <property type="match status" value="1"/>
</dbReference>
<dbReference type="GO" id="GO:0015293">
    <property type="term" value="F:symporter activity"/>
    <property type="evidence" value="ECO:0007669"/>
    <property type="project" value="TreeGrafter"/>
</dbReference>
<dbReference type="AlphaFoldDB" id="A0A0B5P1E6"/>
<evidence type="ECO:0000313" key="13">
    <source>
        <dbReference type="EMBL" id="TFF48579.1"/>
    </source>
</evidence>
<feature type="transmembrane region" description="Helical" evidence="7">
    <location>
        <begin position="165"/>
        <end position="185"/>
    </location>
</feature>
<comment type="similarity">
    <text evidence="2">Belongs to the concentrative nucleoside transporter (CNT) (TC 2.A.41) family.</text>
</comment>
<dbReference type="Proteomes" id="UP000286687">
    <property type="component" value="Unassembled WGS sequence"/>
</dbReference>
<feature type="transmembrane region" description="Helical" evidence="7">
    <location>
        <begin position="90"/>
        <end position="116"/>
    </location>
</feature>
<dbReference type="GO" id="GO:0005886">
    <property type="term" value="C:plasma membrane"/>
    <property type="evidence" value="ECO:0007669"/>
    <property type="project" value="UniProtKB-SubCell"/>
</dbReference>
<evidence type="ECO:0000256" key="7">
    <source>
        <dbReference type="SAM" id="Phobius"/>
    </source>
</evidence>
<dbReference type="EMBL" id="CP009335">
    <property type="protein sequence ID" value="AJG78298.1"/>
    <property type="molecule type" value="Genomic_DNA"/>
</dbReference>
<name>A0A0B5P1E6_BACTU</name>